<evidence type="ECO:0000256" key="5">
    <source>
        <dbReference type="ARBA" id="ARBA00022692"/>
    </source>
</evidence>
<dbReference type="AlphaFoldDB" id="A0A7V4FEE1"/>
<proteinExistence type="predicted"/>
<feature type="transmembrane region" description="Helical" evidence="8">
    <location>
        <begin position="211"/>
        <end position="229"/>
    </location>
</feature>
<keyword evidence="7 8" id="KW-0472">Membrane</keyword>
<evidence type="ECO:0000256" key="8">
    <source>
        <dbReference type="SAM" id="Phobius"/>
    </source>
</evidence>
<keyword evidence="6 8" id="KW-1133">Transmembrane helix</keyword>
<evidence type="ECO:0000256" key="3">
    <source>
        <dbReference type="ARBA" id="ARBA00022676"/>
    </source>
</evidence>
<keyword evidence="2" id="KW-1003">Cell membrane</keyword>
<feature type="transmembrane region" description="Helical" evidence="8">
    <location>
        <begin position="398"/>
        <end position="416"/>
    </location>
</feature>
<feature type="transmembrane region" description="Helical" evidence="8">
    <location>
        <begin position="343"/>
        <end position="366"/>
    </location>
</feature>
<evidence type="ECO:0000256" key="1">
    <source>
        <dbReference type="ARBA" id="ARBA00004651"/>
    </source>
</evidence>
<dbReference type="InterPro" id="IPR050297">
    <property type="entry name" value="LipidA_mod_glycosyltrf_83"/>
</dbReference>
<feature type="transmembrane region" description="Helical" evidence="8">
    <location>
        <begin position="187"/>
        <end position="205"/>
    </location>
</feature>
<feature type="transmembrane region" description="Helical" evidence="8">
    <location>
        <begin position="375"/>
        <end position="392"/>
    </location>
</feature>
<protein>
    <recommendedName>
        <fullName evidence="10">Glycosyltransferase RgtA/B/C/D-like domain-containing protein</fullName>
    </recommendedName>
</protein>
<comment type="subcellular location">
    <subcellularLocation>
        <location evidence="1">Cell membrane</location>
        <topology evidence="1">Multi-pass membrane protein</topology>
    </subcellularLocation>
</comment>
<keyword evidence="4" id="KW-0808">Transferase</keyword>
<dbReference type="GO" id="GO:0005886">
    <property type="term" value="C:plasma membrane"/>
    <property type="evidence" value="ECO:0007669"/>
    <property type="project" value="UniProtKB-SubCell"/>
</dbReference>
<keyword evidence="3" id="KW-0328">Glycosyltransferase</keyword>
<accession>A0A7V4FEE1</accession>
<sequence>MLKRDFLLFFLLLLIRFLFLIPLLSNEKAILEAISDAKEYYELAQNLALSLNYEREGNFDTKRPPFFPFLLSFFYLIIPKPYIGFIFYLILSIIFLLIIKKYCDRESFYLFALLFILSPQVNFYSLFPITDLFFGITLFLAYLFLKNNKNTISLILFSLLSYIKPVGLLLPPFLAIYFFIKRNLKKAFIFFIIPYLFTLPWSFLIYKKINYFTFSTLPYINFFSYYLPVAKSLKEEISYQKARELMNRDLEERLKDKYTKKEYWQAIRDISLKELKKAPLHLLSSHILFSFNTLISPISFKPLLIYLNKEIEKPIQQEVFSSILKGKIIEGIKTFLFERLIKIGFFGIFLLIYSSIFLIFLLIYFVKIVIKDKPLLELLIILPLIFSTGVVAEARYRLLFEIIIYFLVAQFIITFLNHRRRN</sequence>
<dbReference type="GO" id="GO:0009103">
    <property type="term" value="P:lipopolysaccharide biosynthetic process"/>
    <property type="evidence" value="ECO:0007669"/>
    <property type="project" value="UniProtKB-ARBA"/>
</dbReference>
<dbReference type="PANTHER" id="PTHR33908:SF11">
    <property type="entry name" value="MEMBRANE PROTEIN"/>
    <property type="match status" value="1"/>
</dbReference>
<evidence type="ECO:0000313" key="9">
    <source>
        <dbReference type="EMBL" id="HGQ55252.1"/>
    </source>
</evidence>
<gene>
    <name evidence="9" type="ORF">ENU28_02150</name>
</gene>
<feature type="transmembrane region" description="Helical" evidence="8">
    <location>
        <begin position="155"/>
        <end position="180"/>
    </location>
</feature>
<dbReference type="PANTHER" id="PTHR33908">
    <property type="entry name" value="MANNOSYLTRANSFERASE YKCB-RELATED"/>
    <property type="match status" value="1"/>
</dbReference>
<evidence type="ECO:0000256" key="2">
    <source>
        <dbReference type="ARBA" id="ARBA00022475"/>
    </source>
</evidence>
<feature type="transmembrane region" description="Helical" evidence="8">
    <location>
        <begin position="73"/>
        <end position="98"/>
    </location>
</feature>
<organism evidence="9">
    <name type="scientific">candidate division WOR-3 bacterium</name>
    <dbReference type="NCBI Taxonomy" id="2052148"/>
    <lineage>
        <taxon>Bacteria</taxon>
        <taxon>Bacteria division WOR-3</taxon>
    </lineage>
</organism>
<evidence type="ECO:0000256" key="4">
    <source>
        <dbReference type="ARBA" id="ARBA00022679"/>
    </source>
</evidence>
<evidence type="ECO:0000256" key="7">
    <source>
        <dbReference type="ARBA" id="ARBA00023136"/>
    </source>
</evidence>
<reference evidence="9" key="1">
    <citation type="journal article" date="2020" name="mSystems">
        <title>Genome- and Community-Level Interaction Insights into Carbon Utilization and Element Cycling Functions of Hydrothermarchaeota in Hydrothermal Sediment.</title>
        <authorList>
            <person name="Zhou Z."/>
            <person name="Liu Y."/>
            <person name="Xu W."/>
            <person name="Pan J."/>
            <person name="Luo Z.H."/>
            <person name="Li M."/>
        </authorList>
    </citation>
    <scope>NUCLEOTIDE SEQUENCE [LARGE SCALE GENOMIC DNA]</scope>
    <source>
        <strain evidence="9">SpSt-655</strain>
    </source>
</reference>
<evidence type="ECO:0008006" key="10">
    <source>
        <dbReference type="Google" id="ProtNLM"/>
    </source>
</evidence>
<evidence type="ECO:0000256" key="6">
    <source>
        <dbReference type="ARBA" id="ARBA00022989"/>
    </source>
</evidence>
<name>A0A7V4FEE1_UNCW3</name>
<keyword evidence="5 8" id="KW-0812">Transmembrane</keyword>
<comment type="caution">
    <text evidence="9">The sequence shown here is derived from an EMBL/GenBank/DDBJ whole genome shotgun (WGS) entry which is preliminary data.</text>
</comment>
<feature type="transmembrane region" description="Helical" evidence="8">
    <location>
        <begin position="110"/>
        <end position="143"/>
    </location>
</feature>
<dbReference type="EMBL" id="DTBX01000080">
    <property type="protein sequence ID" value="HGQ55252.1"/>
    <property type="molecule type" value="Genomic_DNA"/>
</dbReference>
<dbReference type="GO" id="GO:0016763">
    <property type="term" value="F:pentosyltransferase activity"/>
    <property type="evidence" value="ECO:0007669"/>
    <property type="project" value="TreeGrafter"/>
</dbReference>